<feature type="transmembrane region" description="Helical" evidence="8">
    <location>
        <begin position="345"/>
        <end position="370"/>
    </location>
</feature>
<evidence type="ECO:0000256" key="8">
    <source>
        <dbReference type="RuleBase" id="RU365088"/>
    </source>
</evidence>
<dbReference type="SUPFAM" id="SSF103473">
    <property type="entry name" value="MFS general substrate transporter"/>
    <property type="match status" value="1"/>
</dbReference>
<dbReference type="AlphaFoldDB" id="A0A916Z1V3"/>
<name>A0A916Z1V3_9SPHN</name>
<comment type="subcellular location">
    <subcellularLocation>
        <location evidence="8">Cell inner membrane</location>
        <topology evidence="8">Multi-pass membrane protein</topology>
    </subcellularLocation>
    <subcellularLocation>
        <location evidence="1">Cell membrane</location>
        <topology evidence="1">Multi-pass membrane protein</topology>
    </subcellularLocation>
</comment>
<dbReference type="PANTHER" id="PTHR23502">
    <property type="entry name" value="MAJOR FACILITATOR SUPERFAMILY"/>
    <property type="match status" value="1"/>
</dbReference>
<reference evidence="10" key="1">
    <citation type="journal article" date="2014" name="Int. J. Syst. Evol. Microbiol.">
        <title>Complete genome sequence of Corynebacterium casei LMG S-19264T (=DSM 44701T), isolated from a smear-ripened cheese.</title>
        <authorList>
            <consortium name="US DOE Joint Genome Institute (JGI-PGF)"/>
            <person name="Walter F."/>
            <person name="Albersmeier A."/>
            <person name="Kalinowski J."/>
            <person name="Ruckert C."/>
        </authorList>
    </citation>
    <scope>NUCLEOTIDE SEQUENCE</scope>
    <source>
        <strain evidence="10">CGMCC 1.15360</strain>
    </source>
</reference>
<dbReference type="GO" id="GO:0042910">
    <property type="term" value="F:xenobiotic transmembrane transporter activity"/>
    <property type="evidence" value="ECO:0007669"/>
    <property type="project" value="InterPro"/>
</dbReference>
<dbReference type="InterPro" id="IPR004812">
    <property type="entry name" value="Efflux_drug-R_Bcr/CmlA"/>
</dbReference>
<dbReference type="Proteomes" id="UP000612349">
    <property type="component" value="Unassembled WGS sequence"/>
</dbReference>
<keyword evidence="4" id="KW-1003">Cell membrane</keyword>
<dbReference type="PANTHER" id="PTHR23502:SF132">
    <property type="entry name" value="POLYAMINE TRANSPORTER 2-RELATED"/>
    <property type="match status" value="1"/>
</dbReference>
<dbReference type="PROSITE" id="PS50850">
    <property type="entry name" value="MFS"/>
    <property type="match status" value="1"/>
</dbReference>
<dbReference type="Gene3D" id="1.20.1720.10">
    <property type="entry name" value="Multidrug resistance protein D"/>
    <property type="match status" value="1"/>
</dbReference>
<evidence type="ECO:0000256" key="3">
    <source>
        <dbReference type="ARBA" id="ARBA00022448"/>
    </source>
</evidence>
<keyword evidence="7 8" id="KW-0472">Membrane</keyword>
<keyword evidence="5 8" id="KW-0812">Transmembrane</keyword>
<evidence type="ECO:0000256" key="7">
    <source>
        <dbReference type="ARBA" id="ARBA00023136"/>
    </source>
</evidence>
<keyword evidence="3 8" id="KW-0813">Transport</keyword>
<feature type="transmembrane region" description="Helical" evidence="8">
    <location>
        <begin position="215"/>
        <end position="240"/>
    </location>
</feature>
<feature type="transmembrane region" description="Helical" evidence="8">
    <location>
        <begin position="58"/>
        <end position="78"/>
    </location>
</feature>
<keyword evidence="6 8" id="KW-1133">Transmembrane helix</keyword>
<dbReference type="GO" id="GO:0005886">
    <property type="term" value="C:plasma membrane"/>
    <property type="evidence" value="ECO:0007669"/>
    <property type="project" value="UniProtKB-SubCell"/>
</dbReference>
<feature type="transmembrane region" description="Helical" evidence="8">
    <location>
        <begin position="174"/>
        <end position="194"/>
    </location>
</feature>
<feature type="transmembrane region" description="Helical" evidence="8">
    <location>
        <begin position="85"/>
        <end position="103"/>
    </location>
</feature>
<feature type="transmembrane region" description="Helical" evidence="8">
    <location>
        <begin position="144"/>
        <end position="168"/>
    </location>
</feature>
<feature type="transmembrane region" description="Helical" evidence="8">
    <location>
        <begin position="115"/>
        <end position="132"/>
    </location>
</feature>
<evidence type="ECO:0000256" key="1">
    <source>
        <dbReference type="ARBA" id="ARBA00004651"/>
    </source>
</evidence>
<feature type="domain" description="Major facilitator superfamily (MFS) profile" evidence="9">
    <location>
        <begin position="20"/>
        <end position="402"/>
    </location>
</feature>
<organism evidence="10 11">
    <name type="scientific">Croceicoccus mobilis</name>
    <dbReference type="NCBI Taxonomy" id="1703339"/>
    <lineage>
        <taxon>Bacteria</taxon>
        <taxon>Pseudomonadati</taxon>
        <taxon>Pseudomonadota</taxon>
        <taxon>Alphaproteobacteria</taxon>
        <taxon>Sphingomonadales</taxon>
        <taxon>Erythrobacteraceae</taxon>
        <taxon>Croceicoccus</taxon>
    </lineage>
</organism>
<feature type="transmembrane region" description="Helical" evidence="8">
    <location>
        <begin position="376"/>
        <end position="395"/>
    </location>
</feature>
<gene>
    <name evidence="10" type="ORF">GCM10010990_21850</name>
</gene>
<dbReference type="RefSeq" id="WP_082922419.1">
    <property type="nucleotide sequence ID" value="NZ_BMIP01000004.1"/>
</dbReference>
<evidence type="ECO:0000313" key="11">
    <source>
        <dbReference type="Proteomes" id="UP000612349"/>
    </source>
</evidence>
<feature type="transmembrane region" description="Helical" evidence="8">
    <location>
        <begin position="290"/>
        <end position="308"/>
    </location>
</feature>
<dbReference type="EMBL" id="BMIP01000004">
    <property type="protein sequence ID" value="GGD72015.1"/>
    <property type="molecule type" value="Genomic_DNA"/>
</dbReference>
<protein>
    <recommendedName>
        <fullName evidence="8">Bcr/CflA family efflux transporter</fullName>
    </recommendedName>
</protein>
<feature type="transmembrane region" description="Helical" evidence="8">
    <location>
        <begin position="260"/>
        <end position="278"/>
    </location>
</feature>
<evidence type="ECO:0000256" key="2">
    <source>
        <dbReference type="ARBA" id="ARBA00006236"/>
    </source>
</evidence>
<dbReference type="CDD" id="cd17320">
    <property type="entry name" value="MFS_MdfA_MDR_like"/>
    <property type="match status" value="1"/>
</dbReference>
<sequence>MTDTNEPATTRQGTFGAALMIGVLALLSIFPPLATDMYLSAMDDLARALNASASATEMSLSIFFFGLCIGQFIIGPLIDAHGRKLPLLAGTMLFCMTSLGLLLVRDVTIFNALRLFQAIGACAGMVVGRAIIADIYRGRKAAQVLTILVMLMTLGPILAPFLGSLLLAAFGWQSIFVCMLAVGIAALFLSMALIPETLPRSDRQPGAMRKAAGTFARLARTPVFILPALTVGFVQAPMFAFITGSSGIFQGVFGLSATEYGILFGVIASALVVFGQLNSMLLKRFDADQLLNRGLPVFAACAALLVTAALSGDFWLIVVPLWFTLGMVGLLTANAMDAAMRAAPAAGIGSAAIGALQFGFAFLTSTLVALLGTDSAMPMVLVILAASVLANAAWLRLRGLNRSAAGPRGSGALHVSAGE</sequence>
<evidence type="ECO:0000259" key="9">
    <source>
        <dbReference type="PROSITE" id="PS50850"/>
    </source>
</evidence>
<keyword evidence="11" id="KW-1185">Reference proteome</keyword>
<reference evidence="10" key="2">
    <citation type="submission" date="2020-09" db="EMBL/GenBank/DDBJ databases">
        <authorList>
            <person name="Sun Q."/>
            <person name="Zhou Y."/>
        </authorList>
    </citation>
    <scope>NUCLEOTIDE SEQUENCE</scope>
    <source>
        <strain evidence="10">CGMCC 1.15360</strain>
    </source>
</reference>
<evidence type="ECO:0000313" key="10">
    <source>
        <dbReference type="EMBL" id="GGD72015.1"/>
    </source>
</evidence>
<evidence type="ECO:0000256" key="4">
    <source>
        <dbReference type="ARBA" id="ARBA00022475"/>
    </source>
</evidence>
<feature type="transmembrane region" description="Helical" evidence="8">
    <location>
        <begin position="314"/>
        <end position="333"/>
    </location>
</feature>
<dbReference type="NCBIfam" id="TIGR00710">
    <property type="entry name" value="efflux_Bcr_CflA"/>
    <property type="match status" value="1"/>
</dbReference>
<keyword evidence="8" id="KW-0997">Cell inner membrane</keyword>
<evidence type="ECO:0000256" key="5">
    <source>
        <dbReference type="ARBA" id="ARBA00022692"/>
    </source>
</evidence>
<comment type="caution">
    <text evidence="10">The sequence shown here is derived from an EMBL/GenBank/DDBJ whole genome shotgun (WGS) entry which is preliminary data.</text>
</comment>
<proteinExistence type="inferred from homology"/>
<comment type="similarity">
    <text evidence="2 8">Belongs to the major facilitator superfamily. Bcr/CmlA family.</text>
</comment>
<dbReference type="GO" id="GO:1990961">
    <property type="term" value="P:xenobiotic detoxification by transmembrane export across the plasma membrane"/>
    <property type="evidence" value="ECO:0007669"/>
    <property type="project" value="InterPro"/>
</dbReference>
<accession>A0A916Z1V3</accession>
<dbReference type="InterPro" id="IPR020846">
    <property type="entry name" value="MFS_dom"/>
</dbReference>
<feature type="transmembrane region" description="Helical" evidence="8">
    <location>
        <begin position="12"/>
        <end position="34"/>
    </location>
</feature>
<dbReference type="Pfam" id="PF07690">
    <property type="entry name" value="MFS_1"/>
    <property type="match status" value="1"/>
</dbReference>
<dbReference type="InterPro" id="IPR036259">
    <property type="entry name" value="MFS_trans_sf"/>
</dbReference>
<evidence type="ECO:0000256" key="6">
    <source>
        <dbReference type="ARBA" id="ARBA00022989"/>
    </source>
</evidence>
<dbReference type="InterPro" id="IPR011701">
    <property type="entry name" value="MFS"/>
</dbReference>
<dbReference type="OrthoDB" id="9800416at2"/>